<evidence type="ECO:0000256" key="2">
    <source>
        <dbReference type="ARBA" id="ARBA00022505"/>
    </source>
</evidence>
<dbReference type="InterPro" id="IPR000572">
    <property type="entry name" value="OxRdtase_Mopterin-bd_dom"/>
</dbReference>
<keyword evidence="4" id="KW-0560">Oxidoreductase</keyword>
<dbReference type="EMBL" id="PZZZ01000013">
    <property type="protein sequence ID" value="PTM87756.1"/>
    <property type="molecule type" value="Genomic_DNA"/>
</dbReference>
<dbReference type="InterPro" id="IPR014756">
    <property type="entry name" value="Ig_E-set"/>
</dbReference>
<dbReference type="SUPFAM" id="SSF81296">
    <property type="entry name" value="E set domains"/>
    <property type="match status" value="1"/>
</dbReference>
<evidence type="ECO:0000256" key="3">
    <source>
        <dbReference type="ARBA" id="ARBA00022723"/>
    </source>
</evidence>
<keyword evidence="8" id="KW-1185">Reference proteome</keyword>
<evidence type="ECO:0000256" key="4">
    <source>
        <dbReference type="ARBA" id="ARBA00023002"/>
    </source>
</evidence>
<dbReference type="Proteomes" id="UP000241247">
    <property type="component" value="Unassembled WGS sequence"/>
</dbReference>
<dbReference type="SUPFAM" id="SSF56524">
    <property type="entry name" value="Oxidoreductase molybdopterin-binding domain"/>
    <property type="match status" value="1"/>
</dbReference>
<feature type="domain" description="Moybdenum cofactor oxidoreductase dimerisation" evidence="6">
    <location>
        <begin position="267"/>
        <end position="376"/>
    </location>
</feature>
<feature type="domain" description="Oxidoreductase molybdopterin-binding" evidence="5">
    <location>
        <begin position="66"/>
        <end position="237"/>
    </location>
</feature>
<dbReference type="PANTHER" id="PTHR19372:SF7">
    <property type="entry name" value="SULFITE OXIDASE, MITOCHONDRIAL"/>
    <property type="match status" value="1"/>
</dbReference>
<proteinExistence type="predicted"/>
<dbReference type="GO" id="GO:0043546">
    <property type="term" value="F:molybdopterin cofactor binding"/>
    <property type="evidence" value="ECO:0007669"/>
    <property type="project" value="TreeGrafter"/>
</dbReference>
<evidence type="ECO:0000256" key="1">
    <source>
        <dbReference type="ARBA" id="ARBA00001924"/>
    </source>
</evidence>
<dbReference type="InterPro" id="IPR005066">
    <property type="entry name" value="MoCF_OxRdtse_dimer"/>
</dbReference>
<dbReference type="PRINTS" id="PR00407">
    <property type="entry name" value="EUMOPTERIN"/>
</dbReference>
<reference evidence="7 8" key="1">
    <citation type="submission" date="2018-04" db="EMBL/GenBank/DDBJ databases">
        <title>Genomic Encyclopedia of Type Strains, Phase IV (KMG-IV): sequencing the most valuable type-strain genomes for metagenomic binning, comparative biology and taxonomic classification.</title>
        <authorList>
            <person name="Goeker M."/>
        </authorList>
    </citation>
    <scope>NUCLEOTIDE SEQUENCE [LARGE SCALE GENOMIC DNA]</scope>
    <source>
        <strain evidence="7 8">DSM 7138</strain>
    </source>
</reference>
<comment type="cofactor">
    <cofactor evidence="1">
        <name>Mo-molybdopterin</name>
        <dbReference type="ChEBI" id="CHEBI:71302"/>
    </cofactor>
</comment>
<dbReference type="Gene3D" id="2.60.40.650">
    <property type="match status" value="1"/>
</dbReference>
<evidence type="ECO:0000313" key="7">
    <source>
        <dbReference type="EMBL" id="PTM87756.1"/>
    </source>
</evidence>
<evidence type="ECO:0000259" key="6">
    <source>
        <dbReference type="Pfam" id="PF03404"/>
    </source>
</evidence>
<dbReference type="GO" id="GO:0020037">
    <property type="term" value="F:heme binding"/>
    <property type="evidence" value="ECO:0007669"/>
    <property type="project" value="TreeGrafter"/>
</dbReference>
<protein>
    <submittedName>
        <fullName evidence="7">DMSO/TMAO reductase YedYZ molybdopterin-dependent catalytic subunit</fullName>
    </submittedName>
</protein>
<dbReference type="Gene3D" id="3.90.420.10">
    <property type="entry name" value="Oxidoreductase, molybdopterin-binding domain"/>
    <property type="match status" value="1"/>
</dbReference>
<organism evidence="7 8">
    <name type="scientific">Mycoplana dimorpha</name>
    <dbReference type="NCBI Taxonomy" id="28320"/>
    <lineage>
        <taxon>Bacteria</taxon>
        <taxon>Pseudomonadati</taxon>
        <taxon>Pseudomonadota</taxon>
        <taxon>Alphaproteobacteria</taxon>
        <taxon>Hyphomicrobiales</taxon>
        <taxon>Rhizobiaceae</taxon>
        <taxon>Mycoplana</taxon>
    </lineage>
</organism>
<dbReference type="GO" id="GO:0006790">
    <property type="term" value="P:sulfur compound metabolic process"/>
    <property type="evidence" value="ECO:0007669"/>
    <property type="project" value="TreeGrafter"/>
</dbReference>
<dbReference type="InterPro" id="IPR036374">
    <property type="entry name" value="OxRdtase_Mopterin-bd_sf"/>
</dbReference>
<dbReference type="GO" id="GO:0030151">
    <property type="term" value="F:molybdenum ion binding"/>
    <property type="evidence" value="ECO:0007669"/>
    <property type="project" value="InterPro"/>
</dbReference>
<dbReference type="Pfam" id="PF00174">
    <property type="entry name" value="Oxidored_molyb"/>
    <property type="match status" value="1"/>
</dbReference>
<keyword evidence="2" id="KW-0500">Molybdenum</keyword>
<dbReference type="GO" id="GO:0008482">
    <property type="term" value="F:sulfite oxidase activity"/>
    <property type="evidence" value="ECO:0007669"/>
    <property type="project" value="TreeGrafter"/>
</dbReference>
<dbReference type="PANTHER" id="PTHR19372">
    <property type="entry name" value="SULFITE REDUCTASE"/>
    <property type="match status" value="1"/>
</dbReference>
<dbReference type="AlphaFoldDB" id="A0A2T5AM09"/>
<sequence length="385" mass="42123">MSPKLLLAADMLPEGTTAIQTLEALPGKVPLIRKTSRPPNFETPVSFFNEAFTPNNAFFVRYHLADIPEVDASSWKLAVGGPAAGRQIEFTLDDLKKNFEQVEVAAVCQCSGNRRGFSEPHVPGVEWGSGAMGNARWSGVRLKDLLEKVGLADSAIEIAFDGADGPVYDKTPDFQKSIPAWKAMEENTLVAYEMNGEALPHWNGFPARLIVPGWTGTYWVKHLVGIKALAEALKVFWMNPAYRVPRALFPIIERFTSQEPPHSPSTPITEMVVNSMITNLTDGAETKAGQPIDLKGIAWDGGYGIVEVAISSDGGKSWTPATLGEDLGRFSWRQWSHQIAPQQQGSVTVMVRARNKMGQTQVDSLLFNGAGYQNNVVQTLRLTVA</sequence>
<evidence type="ECO:0000313" key="8">
    <source>
        <dbReference type="Proteomes" id="UP000241247"/>
    </source>
</evidence>
<dbReference type="Pfam" id="PF03404">
    <property type="entry name" value="Mo-co_dimer"/>
    <property type="match status" value="1"/>
</dbReference>
<gene>
    <name evidence="7" type="ORF">C7449_1135</name>
</gene>
<dbReference type="InterPro" id="IPR008335">
    <property type="entry name" value="Mopterin_OxRdtase_euk"/>
</dbReference>
<accession>A0A2T5AM09</accession>
<name>A0A2T5AM09_MYCDI</name>
<dbReference type="RefSeq" id="WP_210204774.1">
    <property type="nucleotide sequence ID" value="NZ_JBHEEX010000019.1"/>
</dbReference>
<evidence type="ECO:0000259" key="5">
    <source>
        <dbReference type="Pfam" id="PF00174"/>
    </source>
</evidence>
<comment type="caution">
    <text evidence="7">The sequence shown here is derived from an EMBL/GenBank/DDBJ whole genome shotgun (WGS) entry which is preliminary data.</text>
</comment>
<keyword evidence="3" id="KW-0479">Metal-binding</keyword>